<keyword evidence="3 4" id="KW-0472">Membrane</keyword>
<evidence type="ECO:0000313" key="7">
    <source>
        <dbReference type="Proteomes" id="UP000784880"/>
    </source>
</evidence>
<comment type="caution">
    <text evidence="6">The sequence shown here is derived from an EMBL/GenBank/DDBJ whole genome shotgun (WGS) entry which is preliminary data.</text>
</comment>
<dbReference type="PIRSF" id="PIRSF005690">
    <property type="entry name" value="GerBA"/>
    <property type="match status" value="1"/>
</dbReference>
<comment type="similarity">
    <text evidence="2 4">Belongs to the GerABKA family.</text>
</comment>
<evidence type="ECO:0000256" key="5">
    <source>
        <dbReference type="SAM" id="Phobius"/>
    </source>
</evidence>
<sequence>MLWKWFRNRILNTTTTPQQNPTKEVPNKENVTLESIKTKLKDIDDAQQKELTINGEKVVLIYISALVQTGTLQDLIFTPLNQMEGKLPPEHVLKNSSIADLQDLQVLINDIMSGYTVLYFLEREFVLKVNTYSVNERSITAPESETTVLGPQDSLTEAINTSLSLIKRRIRSANLKTKIFQMGTETNDTVAVLYMDHIANEENVQRVLHRVKNIEYQGFVGMPIFKQMLEDKPFSPFPQHGISVRTDYTTEALLDGRVIVMVDGSPEAAILPATFFEMFTTTEDFYNRWTTASLLRVIRLGGFLVSILLTSTYVSVLTYHPEMLPPTLLLMLSESRTQVPFPPVLEVLIIEMVIEILREAGARMPTKIGQTIGIVGGIVIGTAAVEAGLSSNVLIVLVAVSALLSFLPPNYLMSNAIRLVRYGFIIAGGLLGMYGQIIFFAWLMNHLSNLTSLGSPYMTPFIPRQWTDLFNSVFRAPINFIVTRSGMSRAKKQLTRPLDEE</sequence>
<feature type="transmembrane region" description="Helical" evidence="5">
    <location>
        <begin position="393"/>
        <end position="412"/>
    </location>
</feature>
<proteinExistence type="inferred from homology"/>
<dbReference type="Pfam" id="PF03323">
    <property type="entry name" value="GerA"/>
    <property type="match status" value="1"/>
</dbReference>
<evidence type="ECO:0000256" key="2">
    <source>
        <dbReference type="ARBA" id="ARBA00005278"/>
    </source>
</evidence>
<feature type="transmembrane region" description="Helical" evidence="5">
    <location>
        <begin position="369"/>
        <end position="387"/>
    </location>
</feature>
<evidence type="ECO:0000256" key="4">
    <source>
        <dbReference type="PIRNR" id="PIRNR005690"/>
    </source>
</evidence>
<dbReference type="PANTHER" id="PTHR22550">
    <property type="entry name" value="SPORE GERMINATION PROTEIN"/>
    <property type="match status" value="1"/>
</dbReference>
<evidence type="ECO:0000256" key="3">
    <source>
        <dbReference type="ARBA" id="ARBA00023136"/>
    </source>
</evidence>
<keyword evidence="7" id="KW-1185">Reference proteome</keyword>
<feature type="transmembrane region" description="Helical" evidence="5">
    <location>
        <begin position="339"/>
        <end position="357"/>
    </location>
</feature>
<protein>
    <submittedName>
        <fullName evidence="6">Spore germination protein</fullName>
    </submittedName>
</protein>
<organism evidence="6 7">
    <name type="scientific">Evansella tamaricis</name>
    <dbReference type="NCBI Taxonomy" id="2069301"/>
    <lineage>
        <taxon>Bacteria</taxon>
        <taxon>Bacillati</taxon>
        <taxon>Bacillota</taxon>
        <taxon>Bacilli</taxon>
        <taxon>Bacillales</taxon>
        <taxon>Bacillaceae</taxon>
        <taxon>Evansella</taxon>
    </lineage>
</organism>
<dbReference type="EMBL" id="JAHQCS010000105">
    <property type="protein sequence ID" value="MBU9712595.1"/>
    <property type="molecule type" value="Genomic_DNA"/>
</dbReference>
<keyword evidence="5" id="KW-1133">Transmembrane helix</keyword>
<name>A0ABS6JJG4_9BACI</name>
<reference evidence="6 7" key="1">
    <citation type="submission" date="2021-06" db="EMBL/GenBank/DDBJ databases">
        <title>Bacillus sp. RD4P76, an endophyte from a halophyte.</title>
        <authorList>
            <person name="Sun J.-Q."/>
        </authorList>
    </citation>
    <scope>NUCLEOTIDE SEQUENCE [LARGE SCALE GENOMIC DNA]</scope>
    <source>
        <strain evidence="6 7">CGMCC 1.15917</strain>
    </source>
</reference>
<dbReference type="Proteomes" id="UP000784880">
    <property type="component" value="Unassembled WGS sequence"/>
</dbReference>
<keyword evidence="5" id="KW-0812">Transmembrane</keyword>
<comment type="subcellular location">
    <subcellularLocation>
        <location evidence="4">Cell membrane</location>
    </subcellularLocation>
    <subcellularLocation>
        <location evidence="1">Membrane</location>
        <topology evidence="1">Multi-pass membrane protein</topology>
    </subcellularLocation>
</comment>
<dbReference type="InterPro" id="IPR050768">
    <property type="entry name" value="UPF0353/GerABKA_families"/>
</dbReference>
<feature type="transmembrane region" description="Helical" evidence="5">
    <location>
        <begin position="297"/>
        <end position="319"/>
    </location>
</feature>
<dbReference type="InterPro" id="IPR004995">
    <property type="entry name" value="Spore_Ger"/>
</dbReference>
<feature type="transmembrane region" description="Helical" evidence="5">
    <location>
        <begin position="424"/>
        <end position="444"/>
    </location>
</feature>
<dbReference type="PANTHER" id="PTHR22550:SF5">
    <property type="entry name" value="LEUCINE ZIPPER PROTEIN 4"/>
    <property type="match status" value="1"/>
</dbReference>
<gene>
    <name evidence="6" type="ORF">KS419_12665</name>
</gene>
<evidence type="ECO:0000313" key="6">
    <source>
        <dbReference type="EMBL" id="MBU9712595.1"/>
    </source>
</evidence>
<evidence type="ECO:0000256" key="1">
    <source>
        <dbReference type="ARBA" id="ARBA00004141"/>
    </source>
</evidence>
<accession>A0ABS6JJG4</accession>